<comment type="caution">
    <text evidence="1">The sequence shown here is derived from an EMBL/GenBank/DDBJ whole genome shotgun (WGS) entry which is preliminary data.</text>
</comment>
<reference evidence="1 2" key="1">
    <citation type="journal article" date="2016" name="Nat. Commun.">
        <title>Thousands of microbial genomes shed light on interconnected biogeochemical processes in an aquifer system.</title>
        <authorList>
            <person name="Anantharaman K."/>
            <person name="Brown C.T."/>
            <person name="Hug L.A."/>
            <person name="Sharon I."/>
            <person name="Castelle C.J."/>
            <person name="Probst A.J."/>
            <person name="Thomas B.C."/>
            <person name="Singh A."/>
            <person name="Wilkins M.J."/>
            <person name="Karaoz U."/>
            <person name="Brodie E.L."/>
            <person name="Williams K.H."/>
            <person name="Hubbard S.S."/>
            <person name="Banfield J.F."/>
        </authorList>
    </citation>
    <scope>NUCLEOTIDE SEQUENCE [LARGE SCALE GENOMIC DNA]</scope>
</reference>
<accession>A0A1F5TG47</accession>
<evidence type="ECO:0000313" key="1">
    <source>
        <dbReference type="EMBL" id="OGF37887.1"/>
    </source>
</evidence>
<dbReference type="AlphaFoldDB" id="A0A1F5TG47"/>
<dbReference type="Proteomes" id="UP000178656">
    <property type="component" value="Unassembled WGS sequence"/>
</dbReference>
<sequence length="82" mass="9709">MDHRAEIELLSPVERARRVWVRNKAFFRLIMRGRGAASMAIGFYDGIYYTQYGRDFQEIELALVARGFTNEELDDVFHFVYL</sequence>
<organism evidence="1 2">
    <name type="scientific">Candidatus Falkowbacteria bacterium RIFOXYC2_FULL_48_21</name>
    <dbReference type="NCBI Taxonomy" id="1798005"/>
    <lineage>
        <taxon>Bacteria</taxon>
        <taxon>Candidatus Falkowiibacteriota</taxon>
    </lineage>
</organism>
<protein>
    <submittedName>
        <fullName evidence="1">Uncharacterized protein</fullName>
    </submittedName>
</protein>
<name>A0A1F5TG47_9BACT</name>
<gene>
    <name evidence="1" type="ORF">A2482_02355</name>
</gene>
<proteinExistence type="predicted"/>
<evidence type="ECO:0000313" key="2">
    <source>
        <dbReference type="Proteomes" id="UP000178656"/>
    </source>
</evidence>
<dbReference type="EMBL" id="MFGM01000013">
    <property type="protein sequence ID" value="OGF37887.1"/>
    <property type="molecule type" value="Genomic_DNA"/>
</dbReference>